<feature type="compositionally biased region" description="Basic and acidic residues" evidence="1">
    <location>
        <begin position="20"/>
        <end position="38"/>
    </location>
</feature>
<evidence type="ECO:0000313" key="4">
    <source>
        <dbReference type="Proteomes" id="UP001196413"/>
    </source>
</evidence>
<evidence type="ECO:0000256" key="1">
    <source>
        <dbReference type="SAM" id="MobiDB-lite"/>
    </source>
</evidence>
<dbReference type="Proteomes" id="UP001196413">
    <property type="component" value="Unassembled WGS sequence"/>
</dbReference>
<protein>
    <submittedName>
        <fullName evidence="2">Uncharacterized protein</fullName>
    </submittedName>
</protein>
<keyword evidence="4" id="KW-1185">Reference proteome</keyword>
<sequence length="161" mass="17843">MPQCFAVSADEETGNELDANMDKNVRSSESLKDDDDRTNGARRALLNVYTAVEQANIYGSQRNVDWESITMEEAKTFMVLVCRVHMIKIKQSASPSIELTPETPQSEIKIESEADQHPIQSSIVSRALDVHGPEDATLRAHCQTQLLTSSRASVDTVCPYS</sequence>
<evidence type="ECO:0000313" key="2">
    <source>
        <dbReference type="EMBL" id="KAJ1356587.1"/>
    </source>
</evidence>
<evidence type="ECO:0000313" key="3">
    <source>
        <dbReference type="EMBL" id="KAJ1359448.1"/>
    </source>
</evidence>
<accession>A0AAD5MX71</accession>
<name>A0AAD5MX71_PARTN</name>
<dbReference type="AlphaFoldDB" id="A0AAD5MX71"/>
<comment type="caution">
    <text evidence="2">The sequence shown here is derived from an EMBL/GenBank/DDBJ whole genome shotgun (WGS) entry which is preliminary data.</text>
</comment>
<gene>
    <name evidence="2" type="ORF">KIN20_014318</name>
    <name evidence="3" type="ORF">KIN20_018191</name>
</gene>
<feature type="region of interest" description="Disordered" evidence="1">
    <location>
        <begin position="1"/>
        <end position="38"/>
    </location>
</feature>
<dbReference type="EMBL" id="JAHQIW010002846">
    <property type="protein sequence ID" value="KAJ1356587.1"/>
    <property type="molecule type" value="Genomic_DNA"/>
</dbReference>
<reference evidence="2" key="1">
    <citation type="submission" date="2021-06" db="EMBL/GenBank/DDBJ databases">
        <title>Parelaphostrongylus tenuis whole genome reference sequence.</title>
        <authorList>
            <person name="Garwood T.J."/>
            <person name="Larsen P.A."/>
            <person name="Fountain-Jones N.M."/>
            <person name="Garbe J.R."/>
            <person name="Macchietto M.G."/>
            <person name="Kania S.A."/>
            <person name="Gerhold R.W."/>
            <person name="Richards J.E."/>
            <person name="Wolf T.M."/>
        </authorList>
    </citation>
    <scope>NUCLEOTIDE SEQUENCE</scope>
    <source>
        <strain evidence="2">MNPRO001-30</strain>
        <tissue evidence="2">Meninges</tissue>
    </source>
</reference>
<dbReference type="EMBL" id="JAHQIW010003623">
    <property type="protein sequence ID" value="KAJ1359448.1"/>
    <property type="molecule type" value="Genomic_DNA"/>
</dbReference>
<organism evidence="2 4">
    <name type="scientific">Parelaphostrongylus tenuis</name>
    <name type="common">Meningeal worm</name>
    <dbReference type="NCBI Taxonomy" id="148309"/>
    <lineage>
        <taxon>Eukaryota</taxon>
        <taxon>Metazoa</taxon>
        <taxon>Ecdysozoa</taxon>
        <taxon>Nematoda</taxon>
        <taxon>Chromadorea</taxon>
        <taxon>Rhabditida</taxon>
        <taxon>Rhabditina</taxon>
        <taxon>Rhabditomorpha</taxon>
        <taxon>Strongyloidea</taxon>
        <taxon>Metastrongylidae</taxon>
        <taxon>Parelaphostrongylus</taxon>
    </lineage>
</organism>
<proteinExistence type="predicted"/>